<dbReference type="AlphaFoldDB" id="D7FJ98"/>
<dbReference type="InterPro" id="IPR004910">
    <property type="entry name" value="Yippee/Mis18/Cereblon"/>
</dbReference>
<dbReference type="InParanoid" id="D7FJ98"/>
<evidence type="ECO:0000259" key="4">
    <source>
        <dbReference type="PROSITE" id="PS51792"/>
    </source>
</evidence>
<dbReference type="eggNOG" id="KOG3399">
    <property type="taxonomic scope" value="Eukaryota"/>
</dbReference>
<dbReference type="GO" id="GO:0046872">
    <property type="term" value="F:metal ion binding"/>
    <property type="evidence" value="ECO:0007669"/>
    <property type="project" value="UniProtKB-KW"/>
</dbReference>
<keyword evidence="3" id="KW-0862">Zinc</keyword>
<feature type="domain" description="Yippee" evidence="4">
    <location>
        <begin position="129"/>
        <end position="226"/>
    </location>
</feature>
<evidence type="ECO:0000256" key="3">
    <source>
        <dbReference type="ARBA" id="ARBA00022833"/>
    </source>
</evidence>
<accession>D7FJ98</accession>
<protein>
    <recommendedName>
        <fullName evidence="4">Yippee domain-containing protein</fullName>
    </recommendedName>
</protein>
<evidence type="ECO:0000313" key="6">
    <source>
        <dbReference type="Proteomes" id="UP000002630"/>
    </source>
</evidence>
<reference evidence="5 6" key="1">
    <citation type="journal article" date="2010" name="Nature">
        <title>The Ectocarpus genome and the independent evolution of multicellularity in brown algae.</title>
        <authorList>
            <person name="Cock J.M."/>
            <person name="Sterck L."/>
            <person name="Rouze P."/>
            <person name="Scornet D."/>
            <person name="Allen A.E."/>
            <person name="Amoutzias G."/>
            <person name="Anthouard V."/>
            <person name="Artiguenave F."/>
            <person name="Aury J.M."/>
            <person name="Badger J.H."/>
            <person name="Beszteri B."/>
            <person name="Billiau K."/>
            <person name="Bonnet E."/>
            <person name="Bothwell J.H."/>
            <person name="Bowler C."/>
            <person name="Boyen C."/>
            <person name="Brownlee C."/>
            <person name="Carrano C.J."/>
            <person name="Charrier B."/>
            <person name="Cho G.Y."/>
            <person name="Coelho S.M."/>
            <person name="Collen J."/>
            <person name="Corre E."/>
            <person name="Da Silva C."/>
            <person name="Delage L."/>
            <person name="Delaroque N."/>
            <person name="Dittami S.M."/>
            <person name="Doulbeau S."/>
            <person name="Elias M."/>
            <person name="Farnham G."/>
            <person name="Gachon C.M."/>
            <person name="Gschloessl B."/>
            <person name="Heesch S."/>
            <person name="Jabbari K."/>
            <person name="Jubin C."/>
            <person name="Kawai H."/>
            <person name="Kimura K."/>
            <person name="Kloareg B."/>
            <person name="Kupper F.C."/>
            <person name="Lang D."/>
            <person name="Le Bail A."/>
            <person name="Leblanc C."/>
            <person name="Lerouge P."/>
            <person name="Lohr M."/>
            <person name="Lopez P.J."/>
            <person name="Martens C."/>
            <person name="Maumus F."/>
            <person name="Michel G."/>
            <person name="Miranda-Saavedra D."/>
            <person name="Morales J."/>
            <person name="Moreau H."/>
            <person name="Motomura T."/>
            <person name="Nagasato C."/>
            <person name="Napoli C.A."/>
            <person name="Nelson D.R."/>
            <person name="Nyvall-Collen P."/>
            <person name="Peters A.F."/>
            <person name="Pommier C."/>
            <person name="Potin P."/>
            <person name="Poulain J."/>
            <person name="Quesneville H."/>
            <person name="Read B."/>
            <person name="Rensing S.A."/>
            <person name="Ritter A."/>
            <person name="Rousvoal S."/>
            <person name="Samanta M."/>
            <person name="Samson G."/>
            <person name="Schroeder D.C."/>
            <person name="Segurens B."/>
            <person name="Strittmatter M."/>
            <person name="Tonon T."/>
            <person name="Tregear J.W."/>
            <person name="Valentin K."/>
            <person name="von Dassow P."/>
            <person name="Yamagishi T."/>
            <person name="Van de Peer Y."/>
            <person name="Wincker P."/>
        </authorList>
    </citation>
    <scope>NUCLEOTIDE SEQUENCE [LARGE SCALE GENOMIC DNA]</scope>
    <source>
        <strain evidence="6">Ec32 / CCAP1310/4</strain>
    </source>
</reference>
<evidence type="ECO:0000256" key="1">
    <source>
        <dbReference type="ARBA" id="ARBA00005613"/>
    </source>
</evidence>
<dbReference type="InterPro" id="IPR034751">
    <property type="entry name" value="Yippee"/>
</dbReference>
<organism evidence="5 6">
    <name type="scientific">Ectocarpus siliculosus</name>
    <name type="common">Brown alga</name>
    <name type="synonym">Conferva siliculosa</name>
    <dbReference type="NCBI Taxonomy" id="2880"/>
    <lineage>
        <taxon>Eukaryota</taxon>
        <taxon>Sar</taxon>
        <taxon>Stramenopiles</taxon>
        <taxon>Ochrophyta</taxon>
        <taxon>PX clade</taxon>
        <taxon>Phaeophyceae</taxon>
        <taxon>Ectocarpales</taxon>
        <taxon>Ectocarpaceae</taxon>
        <taxon>Ectocarpus</taxon>
    </lineage>
</organism>
<dbReference type="EMBL" id="FN647939">
    <property type="protein sequence ID" value="CBJ29004.1"/>
    <property type="molecule type" value="Genomic_DNA"/>
</dbReference>
<dbReference type="OrthoDB" id="6407410at2759"/>
<comment type="similarity">
    <text evidence="1">Belongs to the yippee family.</text>
</comment>
<gene>
    <name evidence="5" type="ORF">Esi_0130_0036</name>
</gene>
<proteinExistence type="inferred from homology"/>
<dbReference type="PANTHER" id="PTHR13848">
    <property type="entry name" value="PROTEIN YIPPEE-LIKE CG15309-RELATED"/>
    <property type="match status" value="1"/>
</dbReference>
<dbReference type="InterPro" id="IPR039058">
    <property type="entry name" value="Yippee_fam"/>
</dbReference>
<name>D7FJ98_ECTSI</name>
<dbReference type="PROSITE" id="PS51792">
    <property type="entry name" value="YIPPEE"/>
    <property type="match status" value="1"/>
</dbReference>
<dbReference type="EMBL" id="FN649751">
    <property type="protein sequence ID" value="CBJ29004.1"/>
    <property type="molecule type" value="Genomic_DNA"/>
</dbReference>
<keyword evidence="6" id="KW-1185">Reference proteome</keyword>
<dbReference type="Proteomes" id="UP000002630">
    <property type="component" value="Linkage Group LG26"/>
</dbReference>
<dbReference type="Pfam" id="PF03226">
    <property type="entry name" value="Yippee-Mis18"/>
    <property type="match status" value="1"/>
</dbReference>
<evidence type="ECO:0000256" key="2">
    <source>
        <dbReference type="ARBA" id="ARBA00022723"/>
    </source>
</evidence>
<evidence type="ECO:0000313" key="5">
    <source>
        <dbReference type="EMBL" id="CBJ29004.1"/>
    </source>
</evidence>
<dbReference type="STRING" id="2880.D7FJ98"/>
<keyword evidence="2" id="KW-0479">Metal-binding</keyword>
<sequence length="270" mass="27406">MSFGASAFPASLSGTAAVVGVPPASTPTPRPRNASSLSAPSSSALLPVAVSGVGDRSRGAVARRAGEGVRVLPPPPPPAVVAPSVEVAAGDRQEGAGAAAAAAVVPVSGSVAGKASSAKKLVYLEGGHSVYTCSMCRAHLATRDHVVSECFHGHGGRAFLFERCVNVSTGRPEDRLLLTGMHVVADISCKACGAELGWKYEEAADKSQKYKEGKFILERCAVTLEGRSGDGYYGSSSSGRFGGAEQRCGSSSIIGWGADNAPFAGGGSRW</sequence>